<keyword evidence="8 10" id="KW-0503">Monooxygenase</keyword>
<gene>
    <name evidence="11" type="ORF">K435DRAFT_823366</name>
</gene>
<keyword evidence="12" id="KW-1185">Reference proteome</keyword>
<proteinExistence type="inferred from homology"/>
<comment type="cofactor">
    <cofactor evidence="1 9">
        <name>heme</name>
        <dbReference type="ChEBI" id="CHEBI:30413"/>
    </cofactor>
</comment>
<keyword evidence="7 9" id="KW-0408">Iron</keyword>
<dbReference type="InterPro" id="IPR002401">
    <property type="entry name" value="Cyt_P450_E_grp-I"/>
</dbReference>
<evidence type="ECO:0000256" key="4">
    <source>
        <dbReference type="ARBA" id="ARBA00022617"/>
    </source>
</evidence>
<accession>A0A4S8L0A0</accession>
<dbReference type="InterPro" id="IPR017972">
    <property type="entry name" value="Cyt_P450_CS"/>
</dbReference>
<sequence length="395" mass="44931">MISFIHPNFSWKEDFVFMPYGNSWRECRKLFHQELNPSDPTSYEPNVLRSSRLLLKNILKAPEDWRFCSVAGTLILSITYGINAKPSLDPFIQAAEVALNSVTESARPGAFLVDQFPWLQYIPAWFPGASFKRKAREWRMYRERMANGPFNVVMKQIVRCIASFCFRNREGQVHEQCGSIYSSGTSTTLAAFSTFILAMVCNPQYQHKAQQELDQVLGKVALPELKDKASLPYITAIMKEVQRWQPVGPLGVPHFLEKEDVYNGFRIPKNTIIVPNVWAMLHNEAVYGPEPDKFNPERFLTKDGILNSDIPDPDFDFGFGRRICPGRHVGLASLWISMASVLATFNLEKARDGNGRVLEPSGEYIPSSIQNHPAPFDCLITPRSKEHEQLIQESL</sequence>
<evidence type="ECO:0000256" key="5">
    <source>
        <dbReference type="ARBA" id="ARBA00022723"/>
    </source>
</evidence>
<dbReference type="PROSITE" id="PS00086">
    <property type="entry name" value="CYTOCHROME_P450"/>
    <property type="match status" value="1"/>
</dbReference>
<organism evidence="11 12">
    <name type="scientific">Dendrothele bispora (strain CBS 962.96)</name>
    <dbReference type="NCBI Taxonomy" id="1314807"/>
    <lineage>
        <taxon>Eukaryota</taxon>
        <taxon>Fungi</taxon>
        <taxon>Dikarya</taxon>
        <taxon>Basidiomycota</taxon>
        <taxon>Agaricomycotina</taxon>
        <taxon>Agaricomycetes</taxon>
        <taxon>Agaricomycetidae</taxon>
        <taxon>Agaricales</taxon>
        <taxon>Agaricales incertae sedis</taxon>
        <taxon>Dendrothele</taxon>
    </lineage>
</organism>
<evidence type="ECO:0000313" key="11">
    <source>
        <dbReference type="EMBL" id="THU81799.1"/>
    </source>
</evidence>
<dbReference type="PANTHER" id="PTHR46300:SF7">
    <property type="entry name" value="P450, PUTATIVE (EUROFUNG)-RELATED"/>
    <property type="match status" value="1"/>
</dbReference>
<evidence type="ECO:0000256" key="1">
    <source>
        <dbReference type="ARBA" id="ARBA00001971"/>
    </source>
</evidence>
<dbReference type="GO" id="GO:0016705">
    <property type="term" value="F:oxidoreductase activity, acting on paired donors, with incorporation or reduction of molecular oxygen"/>
    <property type="evidence" value="ECO:0007669"/>
    <property type="project" value="InterPro"/>
</dbReference>
<dbReference type="PRINTS" id="PR00385">
    <property type="entry name" value="P450"/>
</dbReference>
<comment type="pathway">
    <text evidence="2">Secondary metabolite biosynthesis.</text>
</comment>
<dbReference type="InterPro" id="IPR036396">
    <property type="entry name" value="Cyt_P450_sf"/>
</dbReference>
<evidence type="ECO:0000256" key="10">
    <source>
        <dbReference type="RuleBase" id="RU000461"/>
    </source>
</evidence>
<name>A0A4S8L0A0_DENBC</name>
<dbReference type="AlphaFoldDB" id="A0A4S8L0A0"/>
<dbReference type="InterPro" id="IPR001128">
    <property type="entry name" value="Cyt_P450"/>
</dbReference>
<dbReference type="GO" id="GO:0004497">
    <property type="term" value="F:monooxygenase activity"/>
    <property type="evidence" value="ECO:0007669"/>
    <property type="project" value="UniProtKB-KW"/>
</dbReference>
<dbReference type="EMBL" id="ML179779">
    <property type="protein sequence ID" value="THU81799.1"/>
    <property type="molecule type" value="Genomic_DNA"/>
</dbReference>
<keyword evidence="5 9" id="KW-0479">Metal-binding</keyword>
<protein>
    <submittedName>
        <fullName evidence="11">Cytochrome P450</fullName>
    </submittedName>
</protein>
<dbReference type="OrthoDB" id="2789670at2759"/>
<evidence type="ECO:0000256" key="8">
    <source>
        <dbReference type="ARBA" id="ARBA00023033"/>
    </source>
</evidence>
<evidence type="ECO:0000256" key="7">
    <source>
        <dbReference type="ARBA" id="ARBA00023004"/>
    </source>
</evidence>
<keyword evidence="4 9" id="KW-0349">Heme</keyword>
<reference evidence="11 12" key="1">
    <citation type="journal article" date="2019" name="Nat. Ecol. Evol.">
        <title>Megaphylogeny resolves global patterns of mushroom evolution.</title>
        <authorList>
            <person name="Varga T."/>
            <person name="Krizsan K."/>
            <person name="Foldi C."/>
            <person name="Dima B."/>
            <person name="Sanchez-Garcia M."/>
            <person name="Sanchez-Ramirez S."/>
            <person name="Szollosi G.J."/>
            <person name="Szarkandi J.G."/>
            <person name="Papp V."/>
            <person name="Albert L."/>
            <person name="Andreopoulos W."/>
            <person name="Angelini C."/>
            <person name="Antonin V."/>
            <person name="Barry K.W."/>
            <person name="Bougher N.L."/>
            <person name="Buchanan P."/>
            <person name="Buyck B."/>
            <person name="Bense V."/>
            <person name="Catcheside P."/>
            <person name="Chovatia M."/>
            <person name="Cooper J."/>
            <person name="Damon W."/>
            <person name="Desjardin D."/>
            <person name="Finy P."/>
            <person name="Geml J."/>
            <person name="Haridas S."/>
            <person name="Hughes K."/>
            <person name="Justo A."/>
            <person name="Karasinski D."/>
            <person name="Kautmanova I."/>
            <person name="Kiss B."/>
            <person name="Kocsube S."/>
            <person name="Kotiranta H."/>
            <person name="LaButti K.M."/>
            <person name="Lechner B.E."/>
            <person name="Liimatainen K."/>
            <person name="Lipzen A."/>
            <person name="Lukacs Z."/>
            <person name="Mihaltcheva S."/>
            <person name="Morgado L.N."/>
            <person name="Niskanen T."/>
            <person name="Noordeloos M.E."/>
            <person name="Ohm R.A."/>
            <person name="Ortiz-Santana B."/>
            <person name="Ovrebo C."/>
            <person name="Racz N."/>
            <person name="Riley R."/>
            <person name="Savchenko A."/>
            <person name="Shiryaev A."/>
            <person name="Soop K."/>
            <person name="Spirin V."/>
            <person name="Szebenyi C."/>
            <person name="Tomsovsky M."/>
            <person name="Tulloss R.E."/>
            <person name="Uehling J."/>
            <person name="Grigoriev I.V."/>
            <person name="Vagvolgyi C."/>
            <person name="Papp T."/>
            <person name="Martin F.M."/>
            <person name="Miettinen O."/>
            <person name="Hibbett D.S."/>
            <person name="Nagy L.G."/>
        </authorList>
    </citation>
    <scope>NUCLEOTIDE SEQUENCE [LARGE SCALE GENOMIC DNA]</scope>
    <source>
        <strain evidence="11 12">CBS 962.96</strain>
    </source>
</reference>
<comment type="similarity">
    <text evidence="3 10">Belongs to the cytochrome P450 family.</text>
</comment>
<dbReference type="GO" id="GO:0005506">
    <property type="term" value="F:iron ion binding"/>
    <property type="evidence" value="ECO:0007669"/>
    <property type="project" value="InterPro"/>
</dbReference>
<keyword evidence="6 10" id="KW-0560">Oxidoreductase</keyword>
<dbReference type="SUPFAM" id="SSF48264">
    <property type="entry name" value="Cytochrome P450"/>
    <property type="match status" value="1"/>
</dbReference>
<dbReference type="Proteomes" id="UP000297245">
    <property type="component" value="Unassembled WGS sequence"/>
</dbReference>
<dbReference type="PRINTS" id="PR00463">
    <property type="entry name" value="EP450I"/>
</dbReference>
<dbReference type="InterPro" id="IPR050364">
    <property type="entry name" value="Cytochrome_P450_fung"/>
</dbReference>
<evidence type="ECO:0000256" key="3">
    <source>
        <dbReference type="ARBA" id="ARBA00010617"/>
    </source>
</evidence>
<evidence type="ECO:0000256" key="6">
    <source>
        <dbReference type="ARBA" id="ARBA00023002"/>
    </source>
</evidence>
<evidence type="ECO:0000256" key="2">
    <source>
        <dbReference type="ARBA" id="ARBA00005179"/>
    </source>
</evidence>
<evidence type="ECO:0000313" key="12">
    <source>
        <dbReference type="Proteomes" id="UP000297245"/>
    </source>
</evidence>
<dbReference type="PANTHER" id="PTHR46300">
    <property type="entry name" value="P450, PUTATIVE (EUROFUNG)-RELATED-RELATED"/>
    <property type="match status" value="1"/>
</dbReference>
<feature type="binding site" description="axial binding residue" evidence="9">
    <location>
        <position position="324"/>
    </location>
    <ligand>
        <name>heme</name>
        <dbReference type="ChEBI" id="CHEBI:30413"/>
    </ligand>
    <ligandPart>
        <name>Fe</name>
        <dbReference type="ChEBI" id="CHEBI:18248"/>
    </ligandPart>
</feature>
<dbReference type="CDD" id="cd11065">
    <property type="entry name" value="CYP64-like"/>
    <property type="match status" value="1"/>
</dbReference>
<evidence type="ECO:0000256" key="9">
    <source>
        <dbReference type="PIRSR" id="PIRSR602401-1"/>
    </source>
</evidence>
<dbReference type="GO" id="GO:0020037">
    <property type="term" value="F:heme binding"/>
    <property type="evidence" value="ECO:0007669"/>
    <property type="project" value="InterPro"/>
</dbReference>
<dbReference type="Gene3D" id="1.10.630.10">
    <property type="entry name" value="Cytochrome P450"/>
    <property type="match status" value="1"/>
</dbReference>
<dbReference type="Pfam" id="PF00067">
    <property type="entry name" value="p450"/>
    <property type="match status" value="1"/>
</dbReference>